<evidence type="ECO:0000313" key="3">
    <source>
        <dbReference type="EMBL" id="RED96010.1"/>
    </source>
</evidence>
<dbReference type="EMBL" id="QREG01000016">
    <property type="protein sequence ID" value="RED96010.1"/>
    <property type="molecule type" value="Genomic_DNA"/>
</dbReference>
<reference evidence="3 4" key="1">
    <citation type="submission" date="2018-07" db="EMBL/GenBank/DDBJ databases">
        <title>Genomic Encyclopedia of Type Strains, Phase IV (KMG-IV): sequencing the most valuable type-strain genomes for metagenomic binning, comparative biology and taxonomic classification.</title>
        <authorList>
            <person name="Goeker M."/>
        </authorList>
    </citation>
    <scope>NUCLEOTIDE SEQUENCE [LARGE SCALE GENOMIC DNA]</scope>
    <source>
        <strain evidence="3 4">DSM 4134</strain>
    </source>
</reference>
<evidence type="ECO:0000259" key="2">
    <source>
        <dbReference type="Pfam" id="PF08522"/>
    </source>
</evidence>
<comment type="caution">
    <text evidence="3">The sequence shown here is derived from an EMBL/GenBank/DDBJ whole genome shotgun (WGS) entry which is preliminary data.</text>
</comment>
<dbReference type="Proteomes" id="UP000256779">
    <property type="component" value="Unassembled WGS sequence"/>
</dbReference>
<dbReference type="AlphaFoldDB" id="A0A3D9KZM2"/>
<feature type="signal peptide" evidence="1">
    <location>
        <begin position="1"/>
        <end position="20"/>
    </location>
</feature>
<evidence type="ECO:0000256" key="1">
    <source>
        <dbReference type="SAM" id="SignalP"/>
    </source>
</evidence>
<accession>A0A3D9KZM2</accession>
<organism evidence="3 4">
    <name type="scientific">Marinoscillum furvescens DSM 4134</name>
    <dbReference type="NCBI Taxonomy" id="1122208"/>
    <lineage>
        <taxon>Bacteria</taxon>
        <taxon>Pseudomonadati</taxon>
        <taxon>Bacteroidota</taxon>
        <taxon>Cytophagia</taxon>
        <taxon>Cytophagales</taxon>
        <taxon>Reichenbachiellaceae</taxon>
        <taxon>Marinoscillum</taxon>
    </lineage>
</organism>
<name>A0A3D9KZM2_MARFU</name>
<dbReference type="Gene3D" id="2.60.40.1740">
    <property type="entry name" value="hypothetical protein (bacova_03559)"/>
    <property type="match status" value="1"/>
</dbReference>
<keyword evidence="4" id="KW-1185">Reference proteome</keyword>
<dbReference type="RefSeq" id="WP_170148045.1">
    <property type="nucleotide sequence ID" value="NZ_QREG01000016.1"/>
</dbReference>
<dbReference type="PROSITE" id="PS51257">
    <property type="entry name" value="PROKAR_LIPOPROTEIN"/>
    <property type="match status" value="1"/>
</dbReference>
<proteinExistence type="predicted"/>
<evidence type="ECO:0000313" key="4">
    <source>
        <dbReference type="Proteomes" id="UP000256779"/>
    </source>
</evidence>
<protein>
    <submittedName>
        <fullName evidence="3">Uncharacterized protein DUF1735</fullName>
    </submittedName>
</protein>
<dbReference type="Pfam" id="PF08522">
    <property type="entry name" value="BT_3987-like_N"/>
    <property type="match status" value="1"/>
</dbReference>
<feature type="domain" description="BT-3987-like N-terminal" evidence="2">
    <location>
        <begin position="33"/>
        <end position="137"/>
    </location>
</feature>
<gene>
    <name evidence="3" type="ORF">C7460_11668</name>
</gene>
<sequence>MKKLLYITLGVLLVSMTSCYEDFKEDFEVSSLYFPHQKPLRTVFTSDTDIEVGIVLGGKRHNEVTELASFSLAPDLLPDGVSLLPGSHYTMHVGEDSVIEVKSGEFQGQFRLTFTDDFYVDDLSLGNNYVLPIKLTGFTTDQVLAGKDYVLLMVKYINDFHGTYYQLGTVNGKVYKYDEDAGRTGLTDDLRIYDALEVTTSGVNQVVVPAIGDGTEVTNSLELNVDPESLALSAALGTPDPNVQILNFSGKVASNKALVYTYSYQIGTEDPVPVYDSLVFRDNGVVFETW</sequence>
<keyword evidence="1" id="KW-0732">Signal</keyword>
<dbReference type="InterPro" id="IPR013728">
    <property type="entry name" value="BT_3987-like_N"/>
</dbReference>
<feature type="chain" id="PRO_5017611940" evidence="1">
    <location>
        <begin position="21"/>
        <end position="290"/>
    </location>
</feature>